<dbReference type="InterPro" id="IPR010895">
    <property type="entry name" value="CHRD"/>
</dbReference>
<evidence type="ECO:0000313" key="2">
    <source>
        <dbReference type="EMBL" id="MDR6224192.1"/>
    </source>
</evidence>
<organism evidence="2 3">
    <name type="scientific">Desmospora profundinema</name>
    <dbReference type="NCBI Taxonomy" id="1571184"/>
    <lineage>
        <taxon>Bacteria</taxon>
        <taxon>Bacillati</taxon>
        <taxon>Bacillota</taxon>
        <taxon>Bacilli</taxon>
        <taxon>Bacillales</taxon>
        <taxon>Thermoactinomycetaceae</taxon>
        <taxon>Desmospora</taxon>
    </lineage>
</organism>
<sequence length="139" mass="15657">MSQTFFTFLSGKEEVPPVRTAAFGNAAFFLSKDRKKLFYRLQVNRIRRLTQAHIHIGRRGENGPVVAFLFGPVQPGISVDQGVVTGTITSDDLVGPLRGEPLESLIQLMKEERTYVNVHTEQHPAGEIRGQIQPLFRKR</sequence>
<comment type="caution">
    <text evidence="2">The sequence shown here is derived from an EMBL/GenBank/DDBJ whole genome shotgun (WGS) entry which is preliminary data.</text>
</comment>
<keyword evidence="3" id="KW-1185">Reference proteome</keyword>
<reference evidence="2 3" key="1">
    <citation type="submission" date="2023-07" db="EMBL/GenBank/DDBJ databases">
        <title>Genomic Encyclopedia of Type Strains, Phase IV (KMG-IV): sequencing the most valuable type-strain genomes for metagenomic binning, comparative biology and taxonomic classification.</title>
        <authorList>
            <person name="Goeker M."/>
        </authorList>
    </citation>
    <scope>NUCLEOTIDE SEQUENCE [LARGE SCALE GENOMIC DNA]</scope>
    <source>
        <strain evidence="2 3">DSM 45903</strain>
    </source>
</reference>
<dbReference type="Pfam" id="PF07452">
    <property type="entry name" value="CHRD"/>
    <property type="match status" value="1"/>
</dbReference>
<dbReference type="PROSITE" id="PS50933">
    <property type="entry name" value="CHRD"/>
    <property type="match status" value="1"/>
</dbReference>
<feature type="domain" description="CHRD" evidence="1">
    <location>
        <begin position="1"/>
        <end position="137"/>
    </location>
</feature>
<dbReference type="SMART" id="SM00754">
    <property type="entry name" value="CHRD"/>
    <property type="match status" value="1"/>
</dbReference>
<dbReference type="RefSeq" id="WP_309861142.1">
    <property type="nucleotide sequence ID" value="NZ_JAVDQG010000001.1"/>
</dbReference>
<gene>
    <name evidence="2" type="ORF">JOE21_000180</name>
</gene>
<evidence type="ECO:0000259" key="1">
    <source>
        <dbReference type="PROSITE" id="PS50933"/>
    </source>
</evidence>
<protein>
    <recommendedName>
        <fullName evidence="1">CHRD domain-containing protein</fullName>
    </recommendedName>
</protein>
<evidence type="ECO:0000313" key="3">
    <source>
        <dbReference type="Proteomes" id="UP001185012"/>
    </source>
</evidence>
<proteinExistence type="predicted"/>
<dbReference type="EMBL" id="JAVDQG010000001">
    <property type="protein sequence ID" value="MDR6224192.1"/>
    <property type="molecule type" value="Genomic_DNA"/>
</dbReference>
<accession>A0ABU1IHE1</accession>
<dbReference type="Proteomes" id="UP001185012">
    <property type="component" value="Unassembled WGS sequence"/>
</dbReference>
<name>A0ABU1IHE1_9BACL</name>